<protein>
    <submittedName>
        <fullName evidence="1">Uncharacterized protein</fullName>
    </submittedName>
</protein>
<proteinExistence type="predicted"/>
<name>A0A518BY17_9BACT</name>
<sequence length="63" mass="6860">MAQVNEGQCGLCKHFEIHQVEQILKTHQASPEVTEECSHPKNVPLNLIVTPISGCSEFEAASA</sequence>
<organism evidence="1 2">
    <name type="scientific">Mucisphaera calidilacus</name>
    <dbReference type="NCBI Taxonomy" id="2527982"/>
    <lineage>
        <taxon>Bacteria</taxon>
        <taxon>Pseudomonadati</taxon>
        <taxon>Planctomycetota</taxon>
        <taxon>Phycisphaerae</taxon>
        <taxon>Phycisphaerales</taxon>
        <taxon>Phycisphaeraceae</taxon>
        <taxon>Mucisphaera</taxon>
    </lineage>
</organism>
<keyword evidence="2" id="KW-1185">Reference proteome</keyword>
<dbReference type="KEGG" id="mcad:Pan265_17370"/>
<gene>
    <name evidence="1" type="ORF">Pan265_17370</name>
</gene>
<evidence type="ECO:0000313" key="1">
    <source>
        <dbReference type="EMBL" id="QDU71879.1"/>
    </source>
</evidence>
<dbReference type="EMBL" id="CP036280">
    <property type="protein sequence ID" value="QDU71879.1"/>
    <property type="molecule type" value="Genomic_DNA"/>
</dbReference>
<dbReference type="RefSeq" id="WP_145446075.1">
    <property type="nucleotide sequence ID" value="NZ_CP036280.1"/>
</dbReference>
<reference evidence="1 2" key="1">
    <citation type="submission" date="2019-02" db="EMBL/GenBank/DDBJ databases">
        <title>Deep-cultivation of Planctomycetes and their phenomic and genomic characterization uncovers novel biology.</title>
        <authorList>
            <person name="Wiegand S."/>
            <person name="Jogler M."/>
            <person name="Boedeker C."/>
            <person name="Pinto D."/>
            <person name="Vollmers J."/>
            <person name="Rivas-Marin E."/>
            <person name="Kohn T."/>
            <person name="Peeters S.H."/>
            <person name="Heuer A."/>
            <person name="Rast P."/>
            <person name="Oberbeckmann S."/>
            <person name="Bunk B."/>
            <person name="Jeske O."/>
            <person name="Meyerdierks A."/>
            <person name="Storesund J.E."/>
            <person name="Kallscheuer N."/>
            <person name="Luecker S."/>
            <person name="Lage O.M."/>
            <person name="Pohl T."/>
            <person name="Merkel B.J."/>
            <person name="Hornburger P."/>
            <person name="Mueller R.-W."/>
            <person name="Bruemmer F."/>
            <person name="Labrenz M."/>
            <person name="Spormann A.M."/>
            <person name="Op den Camp H."/>
            <person name="Overmann J."/>
            <person name="Amann R."/>
            <person name="Jetten M.S.M."/>
            <person name="Mascher T."/>
            <person name="Medema M.H."/>
            <person name="Devos D.P."/>
            <person name="Kaster A.-K."/>
            <person name="Ovreas L."/>
            <person name="Rohde M."/>
            <person name="Galperin M.Y."/>
            <person name="Jogler C."/>
        </authorList>
    </citation>
    <scope>NUCLEOTIDE SEQUENCE [LARGE SCALE GENOMIC DNA]</scope>
    <source>
        <strain evidence="1 2">Pan265</strain>
    </source>
</reference>
<dbReference type="Proteomes" id="UP000320386">
    <property type="component" value="Chromosome"/>
</dbReference>
<accession>A0A518BY17</accession>
<dbReference type="AlphaFoldDB" id="A0A518BY17"/>
<evidence type="ECO:0000313" key="2">
    <source>
        <dbReference type="Proteomes" id="UP000320386"/>
    </source>
</evidence>
<dbReference type="OrthoDB" id="290757at2"/>